<gene>
    <name evidence="2" type="ORF">KGQ19_19470</name>
</gene>
<proteinExistence type="predicted"/>
<evidence type="ECO:0000256" key="1">
    <source>
        <dbReference type="SAM" id="Phobius"/>
    </source>
</evidence>
<sequence length="148" mass="15149">MSGSTIFAAGEVGVMLLAVVAMVLGARLAKRYRSAGSALAAGGVAWLLAAAVYWLQLGAILPALSGKEHEGARLVVSILGDSVYFGLGGIGLLLAFFAVVADRGGGAGTGSGGDGLREPNVVARRVAALAWQHYQAGKQRERERRSGL</sequence>
<keyword evidence="1" id="KW-0812">Transmembrane</keyword>
<keyword evidence="3" id="KW-1185">Reference proteome</keyword>
<accession>A0ABS5KSQ4</accession>
<feature type="transmembrane region" description="Helical" evidence="1">
    <location>
        <begin position="6"/>
        <end position="26"/>
    </location>
</feature>
<evidence type="ECO:0000313" key="2">
    <source>
        <dbReference type="EMBL" id="MBS2549049.1"/>
    </source>
</evidence>
<keyword evidence="1" id="KW-0472">Membrane</keyword>
<dbReference type="EMBL" id="JAAFYZ010000062">
    <property type="protein sequence ID" value="MBS2549049.1"/>
    <property type="molecule type" value="Genomic_DNA"/>
</dbReference>
<dbReference type="Proteomes" id="UP000730482">
    <property type="component" value="Unassembled WGS sequence"/>
</dbReference>
<organism evidence="2 3">
    <name type="scientific">Catenulispora pinistramenti</name>
    <dbReference type="NCBI Taxonomy" id="2705254"/>
    <lineage>
        <taxon>Bacteria</taxon>
        <taxon>Bacillati</taxon>
        <taxon>Actinomycetota</taxon>
        <taxon>Actinomycetes</taxon>
        <taxon>Catenulisporales</taxon>
        <taxon>Catenulisporaceae</taxon>
        <taxon>Catenulispora</taxon>
    </lineage>
</organism>
<dbReference type="RefSeq" id="WP_212010626.1">
    <property type="nucleotide sequence ID" value="NZ_JAAFYZ010000062.1"/>
</dbReference>
<feature type="transmembrane region" description="Helical" evidence="1">
    <location>
        <begin position="83"/>
        <end position="101"/>
    </location>
</feature>
<name>A0ABS5KSQ4_9ACTN</name>
<evidence type="ECO:0000313" key="3">
    <source>
        <dbReference type="Proteomes" id="UP000730482"/>
    </source>
</evidence>
<feature type="transmembrane region" description="Helical" evidence="1">
    <location>
        <begin position="38"/>
        <end position="63"/>
    </location>
</feature>
<reference evidence="2 3" key="1">
    <citation type="submission" date="2020-02" db="EMBL/GenBank/DDBJ databases">
        <title>Acidophilic actinobacteria isolated from forest soil.</title>
        <authorList>
            <person name="Golinska P."/>
        </authorList>
    </citation>
    <scope>NUCLEOTIDE SEQUENCE [LARGE SCALE GENOMIC DNA]</scope>
    <source>
        <strain evidence="2 3">NL8</strain>
    </source>
</reference>
<protein>
    <submittedName>
        <fullName evidence="2">Uncharacterized protein</fullName>
    </submittedName>
</protein>
<keyword evidence="1" id="KW-1133">Transmembrane helix</keyword>
<comment type="caution">
    <text evidence="2">The sequence shown here is derived from an EMBL/GenBank/DDBJ whole genome shotgun (WGS) entry which is preliminary data.</text>
</comment>